<sequence length="128" mass="15252">MANWADPLQELLERVSDFCTISYVCISPDYIRMQSVCKSWHSILKTRMVQRELPWLMMLPTKEEEERDPDSRIFFSLSKQKIHTIPLPDMRGKRCCGSFKNGWLMNVDLKLDICLFHPWLQKRINLPH</sequence>
<accession>A0ACC2L7L5</accession>
<dbReference type="Proteomes" id="UP001234297">
    <property type="component" value="Chromosome 7"/>
</dbReference>
<name>A0ACC2L7L5_PERAE</name>
<comment type="caution">
    <text evidence="1">The sequence shown here is derived from an EMBL/GenBank/DDBJ whole genome shotgun (WGS) entry which is preliminary data.</text>
</comment>
<organism evidence="1 2">
    <name type="scientific">Persea americana</name>
    <name type="common">Avocado</name>
    <dbReference type="NCBI Taxonomy" id="3435"/>
    <lineage>
        <taxon>Eukaryota</taxon>
        <taxon>Viridiplantae</taxon>
        <taxon>Streptophyta</taxon>
        <taxon>Embryophyta</taxon>
        <taxon>Tracheophyta</taxon>
        <taxon>Spermatophyta</taxon>
        <taxon>Magnoliopsida</taxon>
        <taxon>Magnoliidae</taxon>
        <taxon>Laurales</taxon>
        <taxon>Lauraceae</taxon>
        <taxon>Persea</taxon>
    </lineage>
</organism>
<gene>
    <name evidence="1" type="ORF">MRB53_022724</name>
</gene>
<reference evidence="1 2" key="1">
    <citation type="journal article" date="2022" name="Hortic Res">
        <title>A haplotype resolved chromosomal level avocado genome allows analysis of novel avocado genes.</title>
        <authorList>
            <person name="Nath O."/>
            <person name="Fletcher S.J."/>
            <person name="Hayward A."/>
            <person name="Shaw L.M."/>
            <person name="Masouleh A.K."/>
            <person name="Furtado A."/>
            <person name="Henry R.J."/>
            <person name="Mitter N."/>
        </authorList>
    </citation>
    <scope>NUCLEOTIDE SEQUENCE [LARGE SCALE GENOMIC DNA]</scope>
    <source>
        <strain evidence="2">cv. Hass</strain>
    </source>
</reference>
<protein>
    <submittedName>
        <fullName evidence="1">Uncharacterized protein</fullName>
    </submittedName>
</protein>
<evidence type="ECO:0000313" key="2">
    <source>
        <dbReference type="Proteomes" id="UP001234297"/>
    </source>
</evidence>
<dbReference type="EMBL" id="CM056815">
    <property type="protein sequence ID" value="KAJ8629401.1"/>
    <property type="molecule type" value="Genomic_DNA"/>
</dbReference>
<keyword evidence="2" id="KW-1185">Reference proteome</keyword>
<proteinExistence type="predicted"/>
<evidence type="ECO:0000313" key="1">
    <source>
        <dbReference type="EMBL" id="KAJ8629401.1"/>
    </source>
</evidence>